<reference evidence="2" key="1">
    <citation type="submission" date="2020-05" db="EMBL/GenBank/DDBJ databases">
        <authorList>
            <person name="Chiriac C."/>
            <person name="Salcher M."/>
            <person name="Ghai R."/>
            <person name="Kavagutti S V."/>
        </authorList>
    </citation>
    <scope>NUCLEOTIDE SEQUENCE</scope>
</reference>
<evidence type="ECO:0000313" key="2">
    <source>
        <dbReference type="EMBL" id="CAB4193253.1"/>
    </source>
</evidence>
<accession>A0A6J5R8H2</accession>
<evidence type="ECO:0000313" key="1">
    <source>
        <dbReference type="EMBL" id="CAB4174837.1"/>
    </source>
</evidence>
<organism evidence="2">
    <name type="scientific">uncultured Caudovirales phage</name>
    <dbReference type="NCBI Taxonomy" id="2100421"/>
    <lineage>
        <taxon>Viruses</taxon>
        <taxon>Duplodnaviria</taxon>
        <taxon>Heunggongvirae</taxon>
        <taxon>Uroviricota</taxon>
        <taxon>Caudoviricetes</taxon>
        <taxon>Peduoviridae</taxon>
        <taxon>Maltschvirus</taxon>
        <taxon>Maltschvirus maltsch</taxon>
    </lineage>
</organism>
<gene>
    <name evidence="2" type="ORF">UFOVP1247_46</name>
    <name evidence="1" type="ORF">UFOVP970_86</name>
</gene>
<dbReference type="EMBL" id="LR797195">
    <property type="protein sequence ID" value="CAB4193253.1"/>
    <property type="molecule type" value="Genomic_DNA"/>
</dbReference>
<dbReference type="EMBL" id="LR796916">
    <property type="protein sequence ID" value="CAB4174837.1"/>
    <property type="molecule type" value="Genomic_DNA"/>
</dbReference>
<name>A0A6J5R8H2_9CAUD</name>
<proteinExistence type="predicted"/>
<protein>
    <submittedName>
        <fullName evidence="2">Uncharacterized protein</fullName>
    </submittedName>
</protein>
<sequence length="177" mass="19595">MANFQKVYLYEKSKIDGVTAIRPVGGSSNSNGGWDGQRNMRLNADNVTLITSLGRSINDVSVYNVKVNGAKDFITDTDGIAQFDNWKRINLFTRTLQPEGTDFEGRYKYQYFGYLAQSSARVVPQSVATVVSLQVTGVDVNGDDTGEECFRVTMIDGTRFVTDRNGYNDVVDYATAP</sequence>